<dbReference type="InterPro" id="IPR017162">
    <property type="entry name" value="UCP037266"/>
</dbReference>
<dbReference type="Proteomes" id="UP000252479">
    <property type="component" value="Unassembled WGS sequence"/>
</dbReference>
<dbReference type="RefSeq" id="WP_086957839.1">
    <property type="nucleotide sequence ID" value="NZ_FUKS01000002.1"/>
</dbReference>
<dbReference type="InterPro" id="IPR036388">
    <property type="entry name" value="WH-like_DNA-bd_sf"/>
</dbReference>
<reference evidence="1 2" key="1">
    <citation type="journal article" date="2017" name="Elife">
        <title>Extensive horizontal gene transfer in cheese-associated bacteria.</title>
        <authorList>
            <person name="Bonham K.S."/>
            <person name="Wolfe B.E."/>
            <person name="Dutton R.J."/>
        </authorList>
    </citation>
    <scope>NUCLEOTIDE SEQUENCE [LARGE SCALE GENOMIC DNA]</scope>
    <source>
        <strain evidence="1 2">JB196</strain>
    </source>
</reference>
<name>A0A368LH14_9VIBR</name>
<keyword evidence="2" id="KW-1185">Reference proteome</keyword>
<protein>
    <recommendedName>
        <fullName evidence="3">Helix-turn-helix domain-containing protein</fullName>
    </recommendedName>
</protein>
<dbReference type="Gene3D" id="1.10.10.10">
    <property type="entry name" value="Winged helix-like DNA-binding domain superfamily/Winged helix DNA-binding domain"/>
    <property type="match status" value="1"/>
</dbReference>
<accession>A0A368LH14</accession>
<evidence type="ECO:0000313" key="1">
    <source>
        <dbReference type="EMBL" id="RCS68678.1"/>
    </source>
</evidence>
<proteinExistence type="predicted"/>
<dbReference type="Pfam" id="PF09904">
    <property type="entry name" value="HTH_43"/>
    <property type="match status" value="1"/>
</dbReference>
<sequence length="94" mass="10991">MSISKDMKRKFDLINALSRTKRPSLHTLHQATKIPESTIKRQLASIRTEFGMRILFVRESGGERGTSGYYMLTNWGVIDRDEFFKHYINLKTPK</sequence>
<gene>
    <name evidence="1" type="ORF">CIK83_17345</name>
</gene>
<organism evidence="1 2">
    <name type="scientific">Vibrio casei</name>
    <dbReference type="NCBI Taxonomy" id="673372"/>
    <lineage>
        <taxon>Bacteria</taxon>
        <taxon>Pseudomonadati</taxon>
        <taxon>Pseudomonadota</taxon>
        <taxon>Gammaproteobacteria</taxon>
        <taxon>Vibrionales</taxon>
        <taxon>Vibrionaceae</taxon>
        <taxon>Vibrio</taxon>
    </lineage>
</organism>
<evidence type="ECO:0000313" key="2">
    <source>
        <dbReference type="Proteomes" id="UP000252479"/>
    </source>
</evidence>
<dbReference type="AlphaFoldDB" id="A0A368LH14"/>
<evidence type="ECO:0008006" key="3">
    <source>
        <dbReference type="Google" id="ProtNLM"/>
    </source>
</evidence>
<comment type="caution">
    <text evidence="1">The sequence shown here is derived from an EMBL/GenBank/DDBJ whole genome shotgun (WGS) entry which is preliminary data.</text>
</comment>
<dbReference type="GeneID" id="303190688"/>
<dbReference type="EMBL" id="QPGL01000004">
    <property type="protein sequence ID" value="RCS68678.1"/>
    <property type="molecule type" value="Genomic_DNA"/>
</dbReference>